<proteinExistence type="predicted"/>
<comment type="caution">
    <text evidence="2">The sequence shown here is derived from an EMBL/GenBank/DDBJ whole genome shotgun (WGS) entry which is preliminary data.</text>
</comment>
<name>A0AAD7FI64_9AGAR</name>
<evidence type="ECO:0000256" key="1">
    <source>
        <dbReference type="SAM" id="Coils"/>
    </source>
</evidence>
<sequence length="327" mass="36083">MGQHVVIDLLEQFAVAEANARSVQLELMGDLAEQTALNARQAAELEALRTAHAATLARVTQLEAEAKIQHSSALGAQVAYAQVTEAQALHIKELNEHVKKLKADVTLSAALQTEADAVNAQQGRRLQELSENVQTLQVDLAVSKAKHVQTEARYRSEATKDAVKIKALQVKIIQQRKSADDDFLKDKRQTAKIEELKVELDVIKNKAMAREAKLVTELAGKRARDAEVKKSSEVMDADVNAGPSNTTPPRCVCAMRSHRFQPVLLVDPKSTFAQASVAYPSAFTHDSRRIVQRGGDKFEAPLLLPAWPVERKREEFAESAAKRRKAF</sequence>
<gene>
    <name evidence="2" type="ORF">FB45DRAFT_921588</name>
</gene>
<evidence type="ECO:0000313" key="2">
    <source>
        <dbReference type="EMBL" id="KAJ7625498.1"/>
    </source>
</evidence>
<accession>A0AAD7FI64</accession>
<dbReference type="Proteomes" id="UP001221142">
    <property type="component" value="Unassembled WGS sequence"/>
</dbReference>
<evidence type="ECO:0000313" key="3">
    <source>
        <dbReference type="Proteomes" id="UP001221142"/>
    </source>
</evidence>
<protein>
    <submittedName>
        <fullName evidence="2">Uncharacterized protein</fullName>
    </submittedName>
</protein>
<organism evidence="2 3">
    <name type="scientific">Roridomyces roridus</name>
    <dbReference type="NCBI Taxonomy" id="1738132"/>
    <lineage>
        <taxon>Eukaryota</taxon>
        <taxon>Fungi</taxon>
        <taxon>Dikarya</taxon>
        <taxon>Basidiomycota</taxon>
        <taxon>Agaricomycotina</taxon>
        <taxon>Agaricomycetes</taxon>
        <taxon>Agaricomycetidae</taxon>
        <taxon>Agaricales</taxon>
        <taxon>Marasmiineae</taxon>
        <taxon>Mycenaceae</taxon>
        <taxon>Roridomyces</taxon>
    </lineage>
</organism>
<feature type="coiled-coil region" evidence="1">
    <location>
        <begin position="119"/>
        <end position="146"/>
    </location>
</feature>
<dbReference type="AlphaFoldDB" id="A0AAD7FI64"/>
<keyword evidence="1" id="KW-0175">Coiled coil</keyword>
<dbReference type="EMBL" id="JARKIF010000012">
    <property type="protein sequence ID" value="KAJ7625498.1"/>
    <property type="molecule type" value="Genomic_DNA"/>
</dbReference>
<keyword evidence="3" id="KW-1185">Reference proteome</keyword>
<reference evidence="2" key="1">
    <citation type="submission" date="2023-03" db="EMBL/GenBank/DDBJ databases">
        <title>Massive genome expansion in bonnet fungi (Mycena s.s.) driven by repeated elements and novel gene families across ecological guilds.</title>
        <authorList>
            <consortium name="Lawrence Berkeley National Laboratory"/>
            <person name="Harder C.B."/>
            <person name="Miyauchi S."/>
            <person name="Viragh M."/>
            <person name="Kuo A."/>
            <person name="Thoen E."/>
            <person name="Andreopoulos B."/>
            <person name="Lu D."/>
            <person name="Skrede I."/>
            <person name="Drula E."/>
            <person name="Henrissat B."/>
            <person name="Morin E."/>
            <person name="Kohler A."/>
            <person name="Barry K."/>
            <person name="LaButti K."/>
            <person name="Morin E."/>
            <person name="Salamov A."/>
            <person name="Lipzen A."/>
            <person name="Mereny Z."/>
            <person name="Hegedus B."/>
            <person name="Baldrian P."/>
            <person name="Stursova M."/>
            <person name="Weitz H."/>
            <person name="Taylor A."/>
            <person name="Grigoriev I.V."/>
            <person name="Nagy L.G."/>
            <person name="Martin F."/>
            <person name="Kauserud H."/>
        </authorList>
    </citation>
    <scope>NUCLEOTIDE SEQUENCE</scope>
    <source>
        <strain evidence="2">9284</strain>
    </source>
</reference>